<dbReference type="PROSITE" id="PS00675">
    <property type="entry name" value="SIGMA54_INTERACT_1"/>
    <property type="match status" value="1"/>
</dbReference>
<evidence type="ECO:0000256" key="6">
    <source>
        <dbReference type="ARBA" id="ARBA00023012"/>
    </source>
</evidence>
<dbReference type="EMBL" id="VFOF01000001">
    <property type="protein sequence ID" value="TQL18097.1"/>
    <property type="molecule type" value="Genomic_DNA"/>
</dbReference>
<dbReference type="GO" id="GO:0009399">
    <property type="term" value="P:nitrogen fixation"/>
    <property type="evidence" value="ECO:0007669"/>
    <property type="project" value="UniProtKB-UniRule"/>
</dbReference>
<dbReference type="Proteomes" id="UP000316887">
    <property type="component" value="Unassembled WGS sequence"/>
</dbReference>
<evidence type="ECO:0000259" key="14">
    <source>
        <dbReference type="PROSITE" id="PS50045"/>
    </source>
</evidence>
<evidence type="ECO:0000256" key="9">
    <source>
        <dbReference type="ARBA" id="ARBA00023159"/>
    </source>
</evidence>
<dbReference type="CDD" id="cd00009">
    <property type="entry name" value="AAA"/>
    <property type="match status" value="1"/>
</dbReference>
<dbReference type="SUPFAM" id="SSF55781">
    <property type="entry name" value="GAF domain-like"/>
    <property type="match status" value="1"/>
</dbReference>
<dbReference type="SMART" id="SM00382">
    <property type="entry name" value="AAA"/>
    <property type="match status" value="1"/>
</dbReference>
<comment type="function">
    <text evidence="1 12">Required for activation of most nif operons, which are directly involved in nitrogen fixation.</text>
</comment>
<proteinExistence type="predicted"/>
<feature type="domain" description="Sigma-54 factor interaction" evidence="14">
    <location>
        <begin position="217"/>
        <end position="445"/>
    </location>
</feature>
<dbReference type="PROSITE" id="PS00688">
    <property type="entry name" value="SIGMA54_INTERACT_3"/>
    <property type="match status" value="1"/>
</dbReference>
<dbReference type="NCBIfam" id="TIGR01817">
    <property type="entry name" value="nifA"/>
    <property type="match status" value="1"/>
</dbReference>
<dbReference type="InterPro" id="IPR027417">
    <property type="entry name" value="P-loop_NTPase"/>
</dbReference>
<dbReference type="Gene3D" id="3.40.50.300">
    <property type="entry name" value="P-loop containing nucleotide triphosphate hydrolases"/>
    <property type="match status" value="1"/>
</dbReference>
<dbReference type="Pfam" id="PF25601">
    <property type="entry name" value="AAA_lid_14"/>
    <property type="match status" value="1"/>
</dbReference>
<keyword evidence="11 12" id="KW-0535">Nitrogen fixation</keyword>
<comment type="caution">
    <text evidence="15">The sequence shown here is derived from an EMBL/GenBank/DDBJ whole genome shotgun (WGS) entry which is preliminary data.</text>
</comment>
<evidence type="ECO:0000256" key="3">
    <source>
        <dbReference type="ARBA" id="ARBA00015308"/>
    </source>
</evidence>
<dbReference type="InterPro" id="IPR029016">
    <property type="entry name" value="GAF-like_dom_sf"/>
</dbReference>
<dbReference type="AlphaFoldDB" id="A0A542W3E8"/>
<gene>
    <name evidence="15" type="ORF">FBY58_1713</name>
</gene>
<dbReference type="PROSITE" id="PS00676">
    <property type="entry name" value="SIGMA54_INTERACT_2"/>
    <property type="match status" value="1"/>
</dbReference>
<keyword evidence="8 12" id="KW-0238">DNA-binding</keyword>
<keyword evidence="10 12" id="KW-0804">Transcription</keyword>
<keyword evidence="5" id="KW-0067">ATP-binding</keyword>
<evidence type="ECO:0000256" key="5">
    <source>
        <dbReference type="ARBA" id="ARBA00022840"/>
    </source>
</evidence>
<accession>A0A542W3E8</accession>
<dbReference type="InterPro" id="IPR025944">
    <property type="entry name" value="Sigma_54_int_dom_CS"/>
</dbReference>
<organism evidence="15 16">
    <name type="scientific">Zymomonas mobilis</name>
    <dbReference type="NCBI Taxonomy" id="542"/>
    <lineage>
        <taxon>Bacteria</taxon>
        <taxon>Pseudomonadati</taxon>
        <taxon>Pseudomonadota</taxon>
        <taxon>Alphaproteobacteria</taxon>
        <taxon>Sphingomonadales</taxon>
        <taxon>Zymomonadaceae</taxon>
        <taxon>Zymomonas</taxon>
    </lineage>
</organism>
<keyword evidence="4" id="KW-0547">Nucleotide-binding</keyword>
<evidence type="ECO:0000256" key="11">
    <source>
        <dbReference type="ARBA" id="ARBA00023231"/>
    </source>
</evidence>
<dbReference type="Gene3D" id="1.10.10.60">
    <property type="entry name" value="Homeodomain-like"/>
    <property type="match status" value="1"/>
</dbReference>
<feature type="region of interest" description="Disordered" evidence="13">
    <location>
        <begin position="505"/>
        <end position="534"/>
    </location>
</feature>
<dbReference type="SUPFAM" id="SSF52540">
    <property type="entry name" value="P-loop containing nucleoside triphosphate hydrolases"/>
    <property type="match status" value="1"/>
</dbReference>
<dbReference type="PANTHER" id="PTHR32071:SF117">
    <property type="entry name" value="PTS-DEPENDENT DIHYDROXYACETONE KINASE OPERON REGULATORY PROTEIN-RELATED"/>
    <property type="match status" value="1"/>
</dbReference>
<evidence type="ECO:0000313" key="15">
    <source>
        <dbReference type="EMBL" id="TQL18097.1"/>
    </source>
</evidence>
<evidence type="ECO:0000256" key="2">
    <source>
        <dbReference type="ARBA" id="ARBA00011135"/>
    </source>
</evidence>
<dbReference type="InterPro" id="IPR010113">
    <property type="entry name" value="Nif-specific_regulatory_prot"/>
</dbReference>
<evidence type="ECO:0000256" key="13">
    <source>
        <dbReference type="SAM" id="MobiDB-lite"/>
    </source>
</evidence>
<dbReference type="Gene3D" id="3.30.450.40">
    <property type="match status" value="1"/>
</dbReference>
<protein>
    <recommendedName>
        <fullName evidence="3 12">Nif-specific regulatory protein</fullName>
    </recommendedName>
</protein>
<dbReference type="GO" id="GO:0005524">
    <property type="term" value="F:ATP binding"/>
    <property type="evidence" value="ECO:0007669"/>
    <property type="project" value="UniProtKB-KW"/>
</dbReference>
<dbReference type="PRINTS" id="PR01590">
    <property type="entry name" value="HTHFIS"/>
</dbReference>
<dbReference type="InterPro" id="IPR003593">
    <property type="entry name" value="AAA+_ATPase"/>
</dbReference>
<dbReference type="Pfam" id="PF01590">
    <property type="entry name" value="GAF"/>
    <property type="match status" value="1"/>
</dbReference>
<sequence length="575" mass="64077">MSAKQLIYKQYPVEGQSGWSDMALFGLYEISKILCAPMETVTLIKRVIAVLESFIDLHHAVIALFDDRQEAEIIAGAKSDQQGAKIYFDSIPEQIIGQIVTGKMPLIIRDISKNPHFLNARSHIWSINKKSCVIGVPIMTRDKVSGILFIDRPTPRNDKESLAPDRDARMLTMVASLLGQTVRLHQMVRLEHEFLLRQSLSQPAKNEEKTETGRREIIGESPVIRAILEKINLIAKNNVTVLLRGESGTGKELFAQAIHQASPRKDLPFIKLNCAALPESVLESELFGHEKGAFTGAVNMRKGRFELADGGILFLDEIGEISPNFQAKLLRVLQEGEFERVGGTKTLKVDVRVIAATNVNLEEAVSRGNFRADLYYRLSVIPISLPPLREHPSDIPLLAKQFLKNFNQENKTSLTITDTALEVLSRCYFPGNIRELENCIRRTATLARGSKISVEDFTCYEDNCLSSIFWQRPDENKAKHICKTVNSDGEVNECPSSASCQTAAATPSEAEKGNHSAPSFKENAPSPEPRSQRDELVDAMERAGWVQAKAARILGMTPRQIGYALRKNGISIKKF</sequence>
<keyword evidence="7 12" id="KW-0805">Transcription regulation</keyword>
<evidence type="ECO:0000256" key="8">
    <source>
        <dbReference type="ARBA" id="ARBA00023125"/>
    </source>
</evidence>
<evidence type="ECO:0000256" key="4">
    <source>
        <dbReference type="ARBA" id="ARBA00022741"/>
    </source>
</evidence>
<dbReference type="PROSITE" id="PS50045">
    <property type="entry name" value="SIGMA54_INTERACT_4"/>
    <property type="match status" value="1"/>
</dbReference>
<dbReference type="GO" id="GO:0000160">
    <property type="term" value="P:phosphorelay signal transduction system"/>
    <property type="evidence" value="ECO:0007669"/>
    <property type="project" value="UniProtKB-UniRule"/>
</dbReference>
<dbReference type="OrthoDB" id="9770562at2"/>
<dbReference type="Gene3D" id="1.10.8.60">
    <property type="match status" value="1"/>
</dbReference>
<dbReference type="InterPro" id="IPR002197">
    <property type="entry name" value="HTH_Fis"/>
</dbReference>
<keyword evidence="6 12" id="KW-0902">Two-component regulatory system</keyword>
<dbReference type="Pfam" id="PF02954">
    <property type="entry name" value="HTH_8"/>
    <property type="match status" value="1"/>
</dbReference>
<evidence type="ECO:0000313" key="16">
    <source>
        <dbReference type="Proteomes" id="UP000316887"/>
    </source>
</evidence>
<dbReference type="Pfam" id="PF00158">
    <property type="entry name" value="Sigma54_activat"/>
    <property type="match status" value="1"/>
</dbReference>
<dbReference type="InterPro" id="IPR002078">
    <property type="entry name" value="Sigma_54_int"/>
</dbReference>
<dbReference type="GO" id="GO:0043565">
    <property type="term" value="F:sequence-specific DNA binding"/>
    <property type="evidence" value="ECO:0007669"/>
    <property type="project" value="InterPro"/>
</dbReference>
<dbReference type="FunFam" id="3.40.50.300:FF:000006">
    <property type="entry name" value="DNA-binding transcriptional regulator NtrC"/>
    <property type="match status" value="1"/>
</dbReference>
<dbReference type="InterPro" id="IPR025943">
    <property type="entry name" value="Sigma_54_int_dom_ATP-bd_2"/>
</dbReference>
<evidence type="ECO:0000256" key="1">
    <source>
        <dbReference type="ARBA" id="ARBA00002167"/>
    </source>
</evidence>
<comment type="subunit">
    <text evidence="2 12">Interacts with sigma-54.</text>
</comment>
<evidence type="ECO:0000256" key="10">
    <source>
        <dbReference type="ARBA" id="ARBA00023163"/>
    </source>
</evidence>
<dbReference type="InterPro" id="IPR025662">
    <property type="entry name" value="Sigma_54_int_dom_ATP-bd_1"/>
</dbReference>
<name>A0A542W3E8_ZYMMB</name>
<dbReference type="SMART" id="SM00065">
    <property type="entry name" value="GAF"/>
    <property type="match status" value="1"/>
</dbReference>
<dbReference type="InterPro" id="IPR058031">
    <property type="entry name" value="AAA_lid_NorR"/>
</dbReference>
<dbReference type="GO" id="GO:0003700">
    <property type="term" value="F:DNA-binding transcription factor activity"/>
    <property type="evidence" value="ECO:0007669"/>
    <property type="project" value="UniProtKB-UniRule"/>
</dbReference>
<dbReference type="PANTHER" id="PTHR32071">
    <property type="entry name" value="TRANSCRIPTIONAL REGULATORY PROTEIN"/>
    <property type="match status" value="1"/>
</dbReference>
<keyword evidence="9 12" id="KW-0010">Activator</keyword>
<evidence type="ECO:0000256" key="7">
    <source>
        <dbReference type="ARBA" id="ARBA00023015"/>
    </source>
</evidence>
<dbReference type="RefSeq" id="WP_141920532.1">
    <property type="nucleotide sequence ID" value="NZ_VFOF01000001.1"/>
</dbReference>
<dbReference type="InterPro" id="IPR003018">
    <property type="entry name" value="GAF"/>
</dbReference>
<reference evidence="15 16" key="1">
    <citation type="submission" date="2019-06" db="EMBL/GenBank/DDBJ databases">
        <title>Genome sequencing of Zymomonas mobilis strains for genetic engineering and biofuel applications.</title>
        <authorList>
            <person name="Teravest M."/>
        </authorList>
    </citation>
    <scope>NUCLEOTIDE SEQUENCE [LARGE SCALE GENOMIC DNA]</scope>
    <source>
        <strain evidence="15 16">AN0101</strain>
    </source>
</reference>
<evidence type="ECO:0000256" key="12">
    <source>
        <dbReference type="RuleBase" id="RU368029"/>
    </source>
</evidence>